<sequence length="204" mass="22677">MRDATPSDTSDQPILFRHPHGRRIRLMARAASALGLLTAVTTTSVVLRAAFQHGFAELHAPALALASLLAVGGLGFALLACRFARSFVTHFELWPRSHLAVVRAAGCWREQLQLLAWREFSTGHLKAHALAHDPTLRFYTRSHGALIFEQSAGEAPHGWVALHRFLEKCSLPECPTSRDEREETLLRTRVARPTQTLRKTTAAF</sequence>
<organism evidence="2 3">
    <name type="scientific">Actomonas aquatica</name>
    <dbReference type="NCBI Taxonomy" id="2866162"/>
    <lineage>
        <taxon>Bacteria</taxon>
        <taxon>Pseudomonadati</taxon>
        <taxon>Verrucomicrobiota</taxon>
        <taxon>Opitutia</taxon>
        <taxon>Opitutales</taxon>
        <taxon>Opitutaceae</taxon>
        <taxon>Actomonas</taxon>
    </lineage>
</organism>
<evidence type="ECO:0000256" key="1">
    <source>
        <dbReference type="SAM" id="Phobius"/>
    </source>
</evidence>
<feature type="transmembrane region" description="Helical" evidence="1">
    <location>
        <begin position="62"/>
        <end position="81"/>
    </location>
</feature>
<name>A0ABZ1CCB6_9BACT</name>
<dbReference type="Proteomes" id="UP000738431">
    <property type="component" value="Chromosome"/>
</dbReference>
<keyword evidence="1" id="KW-0472">Membrane</keyword>
<keyword evidence="1" id="KW-0812">Transmembrane</keyword>
<keyword evidence="1" id="KW-1133">Transmembrane helix</keyword>
<evidence type="ECO:0000313" key="3">
    <source>
        <dbReference type="Proteomes" id="UP000738431"/>
    </source>
</evidence>
<feature type="transmembrane region" description="Helical" evidence="1">
    <location>
        <begin position="26"/>
        <end position="50"/>
    </location>
</feature>
<proteinExistence type="predicted"/>
<evidence type="ECO:0008006" key="4">
    <source>
        <dbReference type="Google" id="ProtNLM"/>
    </source>
</evidence>
<protein>
    <recommendedName>
        <fullName evidence="4">YcxB-like protein domain-containing protein</fullName>
    </recommendedName>
</protein>
<accession>A0ABZ1CCB6</accession>
<gene>
    <name evidence="2" type="ORF">K1X11_006030</name>
</gene>
<evidence type="ECO:0000313" key="2">
    <source>
        <dbReference type="EMBL" id="WRQ88957.1"/>
    </source>
</evidence>
<reference evidence="2 3" key="1">
    <citation type="submission" date="2023-12" db="EMBL/GenBank/DDBJ databases">
        <title>Description of an unclassified Opitutus bacterium of Verrucomicrobiota.</title>
        <authorList>
            <person name="Zhang D.-F."/>
        </authorList>
    </citation>
    <scope>NUCLEOTIDE SEQUENCE [LARGE SCALE GENOMIC DNA]</scope>
    <source>
        <strain evidence="2 3">WL0086</strain>
    </source>
</reference>
<dbReference type="RefSeq" id="WP_221030836.1">
    <property type="nucleotide sequence ID" value="NZ_CP139781.1"/>
</dbReference>
<dbReference type="EMBL" id="CP139781">
    <property type="protein sequence ID" value="WRQ88957.1"/>
    <property type="molecule type" value="Genomic_DNA"/>
</dbReference>
<keyword evidence="3" id="KW-1185">Reference proteome</keyword>